<dbReference type="EMBL" id="LT629772">
    <property type="protein sequence ID" value="SDT42538.1"/>
    <property type="molecule type" value="Genomic_DNA"/>
</dbReference>
<accession>A0A1H2A9A5</accession>
<dbReference type="RefSeq" id="WP_091530447.1">
    <property type="nucleotide sequence ID" value="NZ_LT629772.1"/>
</dbReference>
<keyword evidence="2" id="KW-1185">Reference proteome</keyword>
<dbReference type="OrthoDB" id="7946528at2"/>
<organism evidence="1 2">
    <name type="scientific">Microlunatus soli</name>
    <dbReference type="NCBI Taxonomy" id="630515"/>
    <lineage>
        <taxon>Bacteria</taxon>
        <taxon>Bacillati</taxon>
        <taxon>Actinomycetota</taxon>
        <taxon>Actinomycetes</taxon>
        <taxon>Propionibacteriales</taxon>
        <taxon>Propionibacteriaceae</taxon>
        <taxon>Microlunatus</taxon>
    </lineage>
</organism>
<name>A0A1H2A9A5_9ACTN</name>
<sequence>MKQGDLGLDVKQLTERQEWLQSSAHALMDEVGLRAILETAGRVWPGGSFDLGLMVWPDLDIEVITTSPPQPAVVVNVLQELVLTTGIRKINYADHRAPTDSGLPTGVYLGPDVEFRSVAWQVDLWFIDADQARERRRLHDRIRDGLDEANRRSILQIKQVAAASDGYHRGVSSVDIYEAVWTTASAR</sequence>
<dbReference type="Proteomes" id="UP000199103">
    <property type="component" value="Chromosome I"/>
</dbReference>
<evidence type="ECO:0000313" key="1">
    <source>
        <dbReference type="EMBL" id="SDT42538.1"/>
    </source>
</evidence>
<dbReference type="AlphaFoldDB" id="A0A1H2A9A5"/>
<gene>
    <name evidence="1" type="ORF">SAMN04489812_5765</name>
</gene>
<reference evidence="1 2" key="1">
    <citation type="submission" date="2016-10" db="EMBL/GenBank/DDBJ databases">
        <authorList>
            <person name="de Groot N.N."/>
        </authorList>
    </citation>
    <scope>NUCLEOTIDE SEQUENCE [LARGE SCALE GENOMIC DNA]</scope>
    <source>
        <strain evidence="1 2">DSM 21800</strain>
    </source>
</reference>
<protein>
    <recommendedName>
        <fullName evidence="3">GrpB family protein</fullName>
    </recommendedName>
</protein>
<evidence type="ECO:0008006" key="3">
    <source>
        <dbReference type="Google" id="ProtNLM"/>
    </source>
</evidence>
<proteinExistence type="predicted"/>
<evidence type="ECO:0000313" key="2">
    <source>
        <dbReference type="Proteomes" id="UP000199103"/>
    </source>
</evidence>